<organism evidence="2 3">
    <name type="scientific">Liparis tanakae</name>
    <name type="common">Tanaka's snailfish</name>
    <dbReference type="NCBI Taxonomy" id="230148"/>
    <lineage>
        <taxon>Eukaryota</taxon>
        <taxon>Metazoa</taxon>
        <taxon>Chordata</taxon>
        <taxon>Craniata</taxon>
        <taxon>Vertebrata</taxon>
        <taxon>Euteleostomi</taxon>
        <taxon>Actinopterygii</taxon>
        <taxon>Neopterygii</taxon>
        <taxon>Teleostei</taxon>
        <taxon>Neoteleostei</taxon>
        <taxon>Acanthomorphata</taxon>
        <taxon>Eupercaria</taxon>
        <taxon>Perciformes</taxon>
        <taxon>Cottioidei</taxon>
        <taxon>Cottales</taxon>
        <taxon>Liparidae</taxon>
        <taxon>Liparis</taxon>
    </lineage>
</organism>
<keyword evidence="3" id="KW-1185">Reference proteome</keyword>
<evidence type="ECO:0000313" key="3">
    <source>
        <dbReference type="Proteomes" id="UP000314294"/>
    </source>
</evidence>
<evidence type="ECO:0000256" key="1">
    <source>
        <dbReference type="SAM" id="MobiDB-lite"/>
    </source>
</evidence>
<feature type="region of interest" description="Disordered" evidence="1">
    <location>
        <begin position="1"/>
        <end position="78"/>
    </location>
</feature>
<proteinExistence type="predicted"/>
<accession>A0A4Z2EVK5</accession>
<sequence>MVSGLTAVPCRPPWSQALPPSHPRPSSRHKEATRHAAYQTLHRRRLTALRVEPVDEVDSGSNEASAPPFSAAAPRSHD</sequence>
<dbReference type="EMBL" id="SRLO01002406">
    <property type="protein sequence ID" value="TNN32976.1"/>
    <property type="molecule type" value="Genomic_DNA"/>
</dbReference>
<dbReference type="Proteomes" id="UP000314294">
    <property type="component" value="Unassembled WGS sequence"/>
</dbReference>
<name>A0A4Z2EVK5_9TELE</name>
<gene>
    <name evidence="2" type="ORF">EYF80_056860</name>
</gene>
<protein>
    <submittedName>
        <fullName evidence="2">Uncharacterized protein</fullName>
    </submittedName>
</protein>
<dbReference type="AlphaFoldDB" id="A0A4Z2EVK5"/>
<feature type="compositionally biased region" description="Low complexity" evidence="1">
    <location>
        <begin position="64"/>
        <end position="78"/>
    </location>
</feature>
<evidence type="ECO:0000313" key="2">
    <source>
        <dbReference type="EMBL" id="TNN32976.1"/>
    </source>
</evidence>
<reference evidence="2 3" key="1">
    <citation type="submission" date="2019-03" db="EMBL/GenBank/DDBJ databases">
        <title>First draft genome of Liparis tanakae, snailfish: a comprehensive survey of snailfish specific genes.</title>
        <authorList>
            <person name="Kim W."/>
            <person name="Song I."/>
            <person name="Jeong J.-H."/>
            <person name="Kim D."/>
            <person name="Kim S."/>
            <person name="Ryu S."/>
            <person name="Song J.Y."/>
            <person name="Lee S.K."/>
        </authorList>
    </citation>
    <scope>NUCLEOTIDE SEQUENCE [LARGE SCALE GENOMIC DNA]</scope>
    <source>
        <tissue evidence="2">Muscle</tissue>
    </source>
</reference>
<comment type="caution">
    <text evidence="2">The sequence shown here is derived from an EMBL/GenBank/DDBJ whole genome shotgun (WGS) entry which is preliminary data.</text>
</comment>